<evidence type="ECO:0000256" key="6">
    <source>
        <dbReference type="ARBA" id="ARBA00044538"/>
    </source>
</evidence>
<dbReference type="AlphaFoldDB" id="A0A1G5RU12"/>
<evidence type="ECO:0000256" key="5">
    <source>
        <dbReference type="ARBA" id="ARBA00044503"/>
    </source>
</evidence>
<dbReference type="GO" id="GO:0006508">
    <property type="term" value="P:proteolysis"/>
    <property type="evidence" value="ECO:0007669"/>
    <property type="project" value="UniProtKB-KW"/>
</dbReference>
<dbReference type="PANTHER" id="PTHR39178">
    <property type="entry name" value="HYPOTHETICAL RIBOSOME-ASSOCIATED PROTEIN"/>
    <property type="match status" value="1"/>
</dbReference>
<dbReference type="Proteomes" id="UP000199208">
    <property type="component" value="Unassembled WGS sequence"/>
</dbReference>
<keyword evidence="4" id="KW-0788">Thiol protease</keyword>
<dbReference type="RefSeq" id="WP_092589434.1">
    <property type="nucleotide sequence ID" value="NZ_FMWL01000002.1"/>
</dbReference>
<evidence type="ECO:0000256" key="4">
    <source>
        <dbReference type="ARBA" id="ARBA00022807"/>
    </source>
</evidence>
<dbReference type="OrthoDB" id="48998at2"/>
<dbReference type="PANTHER" id="PTHR39178:SF1">
    <property type="entry name" value="RIBOSOMAL-PROCESSING CYSTEINE PROTEASE PRP"/>
    <property type="match status" value="1"/>
</dbReference>
<evidence type="ECO:0000256" key="1">
    <source>
        <dbReference type="ARBA" id="ARBA00022517"/>
    </source>
</evidence>
<name>A0A1G5RU12_9FIRM</name>
<reference evidence="7 8" key="1">
    <citation type="submission" date="2016-10" db="EMBL/GenBank/DDBJ databases">
        <authorList>
            <person name="de Groot N.N."/>
        </authorList>
    </citation>
    <scope>NUCLEOTIDE SEQUENCE [LARGE SCALE GENOMIC DNA]</scope>
    <source>
        <strain evidence="7 8">DSM 2784</strain>
    </source>
</reference>
<evidence type="ECO:0000313" key="7">
    <source>
        <dbReference type="EMBL" id="SCZ77200.1"/>
    </source>
</evidence>
<evidence type="ECO:0000256" key="2">
    <source>
        <dbReference type="ARBA" id="ARBA00022670"/>
    </source>
</evidence>
<protein>
    <recommendedName>
        <fullName evidence="6">Ribosomal processing cysteine protease Prp</fullName>
    </recommendedName>
</protein>
<organism evidence="7 8">
    <name type="scientific">Acidaminobacter hydrogenoformans DSM 2784</name>
    <dbReference type="NCBI Taxonomy" id="1120920"/>
    <lineage>
        <taxon>Bacteria</taxon>
        <taxon>Bacillati</taxon>
        <taxon>Bacillota</taxon>
        <taxon>Clostridia</taxon>
        <taxon>Peptostreptococcales</taxon>
        <taxon>Acidaminobacteraceae</taxon>
        <taxon>Acidaminobacter</taxon>
    </lineage>
</organism>
<keyword evidence="2" id="KW-0645">Protease</keyword>
<accession>A0A1G5RU12</accession>
<dbReference type="CDD" id="cd16332">
    <property type="entry name" value="Prp-like"/>
    <property type="match status" value="1"/>
</dbReference>
<proteinExistence type="inferred from homology"/>
<keyword evidence="8" id="KW-1185">Reference proteome</keyword>
<dbReference type="SUPFAM" id="SSF118010">
    <property type="entry name" value="TM1457-like"/>
    <property type="match status" value="1"/>
</dbReference>
<evidence type="ECO:0000313" key="8">
    <source>
        <dbReference type="Proteomes" id="UP000199208"/>
    </source>
</evidence>
<dbReference type="GO" id="GO:0008234">
    <property type="term" value="F:cysteine-type peptidase activity"/>
    <property type="evidence" value="ECO:0007669"/>
    <property type="project" value="UniProtKB-KW"/>
</dbReference>
<keyword evidence="1" id="KW-0690">Ribosome biogenesis</keyword>
<gene>
    <name evidence="7" type="ORF">SAMN03080599_00647</name>
</gene>
<dbReference type="EMBL" id="FMWL01000002">
    <property type="protein sequence ID" value="SCZ77200.1"/>
    <property type="molecule type" value="Genomic_DNA"/>
</dbReference>
<evidence type="ECO:0000256" key="3">
    <source>
        <dbReference type="ARBA" id="ARBA00022801"/>
    </source>
</evidence>
<keyword evidence="3" id="KW-0378">Hydrolase</keyword>
<dbReference type="InterPro" id="IPR007422">
    <property type="entry name" value="Peptidase_Prp"/>
</dbReference>
<dbReference type="STRING" id="1120920.SAMN03080599_00647"/>
<dbReference type="Gene3D" id="3.30.70.1490">
    <property type="entry name" value="Cysteine protease Prp"/>
    <property type="match status" value="1"/>
</dbReference>
<dbReference type="InterPro" id="IPR036764">
    <property type="entry name" value="Peptidase_Prp_sf"/>
</dbReference>
<dbReference type="Pfam" id="PF04327">
    <property type="entry name" value="Peptidase_Prp"/>
    <property type="match status" value="1"/>
</dbReference>
<dbReference type="GO" id="GO:0042254">
    <property type="term" value="P:ribosome biogenesis"/>
    <property type="evidence" value="ECO:0007669"/>
    <property type="project" value="UniProtKB-KW"/>
</dbReference>
<comment type="similarity">
    <text evidence="5">Belongs to the Prp family.</text>
</comment>
<sequence length="115" mass="12485">MVKARVVWSGSVPILFEIEGHAGQADYGQDVVCAAVSVLGQTALVSLDEIAGIHNLDFTVEEGYLLCRLPMDLSKVQRETARILVESMVLGLRGVAESAPDFVKLFTEEVESDAY</sequence>